<reference evidence="1 2" key="1">
    <citation type="journal article" date="2011" name="J. Bacteriol.">
        <title>Genome sequence of the halotolerant marine bacterium Myxococcus fulvus HW-1.</title>
        <authorList>
            <person name="Li Z.F."/>
            <person name="Li X."/>
            <person name="Liu H."/>
            <person name="Liu X."/>
            <person name="Han K."/>
            <person name="Wu Z.H."/>
            <person name="Hu W."/>
            <person name="Li F.F."/>
            <person name="Li Y.Z."/>
        </authorList>
    </citation>
    <scope>NUCLEOTIDE SEQUENCE [LARGE SCALE GENOMIC DNA]</scope>
    <source>
        <strain evidence="2">ATCC BAA-855 / HW-1</strain>
    </source>
</reference>
<organism evidence="1 2">
    <name type="scientific">Myxococcus fulvus (strain ATCC BAA-855 / HW-1)</name>
    <dbReference type="NCBI Taxonomy" id="483219"/>
    <lineage>
        <taxon>Bacteria</taxon>
        <taxon>Pseudomonadati</taxon>
        <taxon>Myxococcota</taxon>
        <taxon>Myxococcia</taxon>
        <taxon>Myxococcales</taxon>
        <taxon>Cystobacterineae</taxon>
        <taxon>Myxococcaceae</taxon>
        <taxon>Myxococcus</taxon>
    </lineage>
</organism>
<dbReference type="Proteomes" id="UP000000488">
    <property type="component" value="Chromosome"/>
</dbReference>
<evidence type="ECO:0000313" key="1">
    <source>
        <dbReference type="EMBL" id="AEI67795.1"/>
    </source>
</evidence>
<proteinExistence type="predicted"/>
<gene>
    <name evidence="1" type="ordered locus">LILAB_29570</name>
</gene>
<dbReference type="EMBL" id="CP002830">
    <property type="protein sequence ID" value="AEI67795.1"/>
    <property type="molecule type" value="Genomic_DNA"/>
</dbReference>
<dbReference type="AlphaFoldDB" id="F8CMY9"/>
<dbReference type="KEGG" id="mfu:LILAB_29570"/>
<accession>F8CMY9</accession>
<evidence type="ECO:0000313" key="2">
    <source>
        <dbReference type="Proteomes" id="UP000000488"/>
    </source>
</evidence>
<protein>
    <submittedName>
        <fullName evidence="1">Uncharacterized protein</fullName>
    </submittedName>
</protein>
<sequence length="101" mass="11347">MSLAERLQDSVRHATRARYESVNIPPFTAYFHPSDALVYLNYAIPDGPVTGDVLEPLKVLFLSTVTEEARRLYERAGFRFLTRMLFMIDAAPAQSAGKVTP</sequence>
<dbReference type="HOGENOM" id="CLU_2288509_0_0_7"/>
<dbReference type="STRING" id="483219.LILAB_29570"/>
<name>F8CMY9_MYXFH</name>